<gene>
    <name evidence="2" type="ORF">SAMN06295912_1041</name>
</gene>
<evidence type="ECO:0000313" key="2">
    <source>
        <dbReference type="EMBL" id="SNS29108.1"/>
    </source>
</evidence>
<dbReference type="RefSeq" id="WP_179220726.1">
    <property type="nucleotide sequence ID" value="NZ_FZOS01000004.1"/>
</dbReference>
<feature type="region of interest" description="Disordered" evidence="1">
    <location>
        <begin position="12"/>
        <end position="32"/>
    </location>
</feature>
<keyword evidence="3" id="KW-1185">Reference proteome</keyword>
<organism evidence="2 3">
    <name type="scientific">Edaphosphingomonas laterariae</name>
    <dbReference type="NCBI Taxonomy" id="861865"/>
    <lineage>
        <taxon>Bacteria</taxon>
        <taxon>Pseudomonadati</taxon>
        <taxon>Pseudomonadota</taxon>
        <taxon>Alphaproteobacteria</taxon>
        <taxon>Sphingomonadales</taxon>
        <taxon>Rhizorhabdaceae</taxon>
        <taxon>Edaphosphingomonas</taxon>
    </lineage>
</organism>
<dbReference type="AlphaFoldDB" id="A0A239DAM1"/>
<proteinExistence type="predicted"/>
<reference evidence="3" key="1">
    <citation type="submission" date="2017-06" db="EMBL/GenBank/DDBJ databases">
        <authorList>
            <person name="Varghese N."/>
            <person name="Submissions S."/>
        </authorList>
    </citation>
    <scope>NUCLEOTIDE SEQUENCE [LARGE SCALE GENOMIC DNA]</scope>
    <source>
        <strain evidence="3">LNB2</strain>
    </source>
</reference>
<feature type="non-terminal residue" evidence="2">
    <location>
        <position position="1"/>
    </location>
</feature>
<protein>
    <submittedName>
        <fullName evidence="2">Uncharacterized protein</fullName>
    </submittedName>
</protein>
<evidence type="ECO:0000256" key="1">
    <source>
        <dbReference type="SAM" id="MobiDB-lite"/>
    </source>
</evidence>
<dbReference type="Proteomes" id="UP000198281">
    <property type="component" value="Unassembled WGS sequence"/>
</dbReference>
<sequence>YPDIALEVLRDHPEGDILSPPTPSREASEDQVESVARSIMGAATRNATFETFIHEDEARSAARAALSTIQSREDALREALLGWLAWHTKVNVDDDCEYLNEDAWADADALVVRSRDAMAALNAGGAK</sequence>
<evidence type="ECO:0000313" key="3">
    <source>
        <dbReference type="Proteomes" id="UP000198281"/>
    </source>
</evidence>
<name>A0A239DAM1_9SPHN</name>
<dbReference type="EMBL" id="FZOS01000004">
    <property type="protein sequence ID" value="SNS29108.1"/>
    <property type="molecule type" value="Genomic_DNA"/>
</dbReference>
<accession>A0A239DAM1</accession>